<dbReference type="OrthoDB" id="2078787at2"/>
<proteinExistence type="predicted"/>
<comment type="caution">
    <text evidence="1">The sequence shown here is derived from an EMBL/GenBank/DDBJ whole genome shotgun (WGS) entry which is preliminary data.</text>
</comment>
<dbReference type="EMBL" id="AQFT01000133">
    <property type="protein sequence ID" value="EMZ21392.1"/>
    <property type="molecule type" value="Genomic_DNA"/>
</dbReference>
<dbReference type="HOGENOM" id="CLU_448156_0_0_9"/>
<dbReference type="AlphaFoldDB" id="N1ZWJ8"/>
<evidence type="ECO:0000313" key="2">
    <source>
        <dbReference type="Proteomes" id="UP000012589"/>
    </source>
</evidence>
<dbReference type="STRING" id="1235802.C823_04533"/>
<gene>
    <name evidence="1" type="ORF">C823_04533</name>
</gene>
<accession>N1ZWJ8</accession>
<name>N1ZWJ8_9FIRM</name>
<reference evidence="1 2" key="1">
    <citation type="journal article" date="2014" name="Genome Announc.">
        <title>Draft genome sequences of the altered schaedler flora, a defined bacterial community from gnotobiotic mice.</title>
        <authorList>
            <person name="Wannemuehler M.J."/>
            <person name="Overstreet A.M."/>
            <person name="Ward D.V."/>
            <person name="Phillips G.J."/>
        </authorList>
    </citation>
    <scope>NUCLEOTIDE SEQUENCE [LARGE SCALE GENOMIC DNA]</scope>
    <source>
        <strain evidence="1 2">ASF492</strain>
    </source>
</reference>
<dbReference type="Proteomes" id="UP000012589">
    <property type="component" value="Unassembled WGS sequence"/>
</dbReference>
<keyword evidence="2" id="KW-1185">Reference proteome</keyword>
<dbReference type="PATRIC" id="fig|1235802.3.peg.4822"/>
<sequence>MDIFEYLPQLIVAYDGNDEFANLIHVKKTNKDIDYFCPCCGGIVKPMALDSTKEQSHYYHITGKCTKESQLHFFCKNWLFEKGSKFYLEDILYEVDFIDIEKIWNTPFGDYKPDISVYTTTGEIIYFEMFFANRKTEDDYFCKWDYLKNDVVEVDIKEYMFKTDENIIPSFTYLFHNRVCFSKPYIKRDLYANTIARIKHELTRQKVLNYKARIEQLDWFWQKIRNSKSREEILNTIANMEYDDMVSCYDIIKRKQCVSYLKNDVLDVINKKVISEIRSSLDLPYDENVYFDLRHVKGRTYEAGIRLNLKTEHIIYNKLFEVGKARYRTINRLVDFPKIVFSKNILNKNEIAISDKDIAQLKETYSDVCNLKENLLKYDKSLSNFENNIYRIRMNNDLYTVLSIFNSNTELLFENKYISSLDIDKLSEEIKLKISENKNDKFLKDLFSSNDYNNFIQEIKTYKNFNVDVEINKSKKYIRFRMYIARKCFYDEKLDNNLDDFNKKKNDCILLIQNFMEKYYTILYLVKRINNCKNNFWESDISFDFFGDIIIKIDQKYFTPKRHLTFEKIYFDDILTLTEKEIISQLEKAMYKVIKNMERCGCRVMEVND</sequence>
<evidence type="ECO:0000313" key="1">
    <source>
        <dbReference type="EMBL" id="EMZ21392.1"/>
    </source>
</evidence>
<protein>
    <submittedName>
        <fullName evidence="1">Uncharacterized protein</fullName>
    </submittedName>
</protein>
<organism evidence="1 2">
    <name type="scientific">Eubacterium plexicaudatum ASF492</name>
    <dbReference type="NCBI Taxonomy" id="1235802"/>
    <lineage>
        <taxon>Bacteria</taxon>
        <taxon>Bacillati</taxon>
        <taxon>Bacillota</taxon>
        <taxon>Clostridia</taxon>
        <taxon>Eubacteriales</taxon>
        <taxon>Eubacteriaceae</taxon>
        <taxon>Eubacterium</taxon>
    </lineage>
</organism>